<sequence length="304" mass="33521">MTEHPMRACTHSGSFHADEVFATAILQLLFDDITVTRSREPQVIEAADIVYDVGGIYDAERLRFDHHMADFPKREDGRPFSSVGLIWERFGTATLAKAFPVSIPIRDLLQIAQAIDEELVLPIDMIDNGRTEPTATDITTVVDHFNPNWTEGASDAKTEEAFFQAVDFARGVLSRLFAVKFAEYRAESEIHEAAMRSEDPRIIVLDRNVPFRSAVHRLGLNELLYVISPSGNKGNWGVTAVSVAPNSFVNRKDLPGAWAGLSDGELQAKSGVSDAIFAHRSRFFAVAMSRGGATRLAEIALSSE</sequence>
<reference evidence="2 3" key="1">
    <citation type="submission" date="2017-08" db="EMBL/GenBank/DDBJ databases">
        <title>Infants hospitalized years apart are colonized by the same room-sourced microbial strains.</title>
        <authorList>
            <person name="Brooks B."/>
            <person name="Olm M.R."/>
            <person name="Firek B.A."/>
            <person name="Baker R."/>
            <person name="Thomas B.C."/>
            <person name="Morowitz M.J."/>
            <person name="Banfield J.F."/>
        </authorList>
    </citation>
    <scope>NUCLEOTIDE SEQUENCE [LARGE SCALE GENOMIC DNA]</scope>
    <source>
        <strain evidence="2">S2_003_000_R2_11</strain>
    </source>
</reference>
<dbReference type="Proteomes" id="UP000248975">
    <property type="component" value="Unassembled WGS sequence"/>
</dbReference>
<comment type="caution">
    <text evidence="2">The sequence shown here is derived from an EMBL/GenBank/DDBJ whole genome shotgun (WGS) entry which is preliminary data.</text>
</comment>
<comment type="similarity">
    <text evidence="1">Belongs to the MYG1 family.</text>
</comment>
<organism evidence="2 3">
    <name type="scientific">Cereibacter sphaeroides</name>
    <name type="common">Rhodobacter sphaeroides</name>
    <dbReference type="NCBI Taxonomy" id="1063"/>
    <lineage>
        <taxon>Bacteria</taxon>
        <taxon>Pseudomonadati</taxon>
        <taxon>Pseudomonadota</taxon>
        <taxon>Alphaproteobacteria</taxon>
        <taxon>Rhodobacterales</taxon>
        <taxon>Paracoccaceae</taxon>
        <taxon>Cereibacter</taxon>
    </lineage>
</organism>
<gene>
    <name evidence="2" type="ORF">DI533_21730</name>
</gene>
<dbReference type="PANTHER" id="PTHR11215:SF1">
    <property type="entry name" value="MYG1 EXONUCLEASE"/>
    <property type="match status" value="1"/>
</dbReference>
<name>A0A2W5S6N4_CERSP</name>
<evidence type="ECO:0000313" key="2">
    <source>
        <dbReference type="EMBL" id="PZQ94675.1"/>
    </source>
</evidence>
<evidence type="ECO:0008006" key="4">
    <source>
        <dbReference type="Google" id="ProtNLM"/>
    </source>
</evidence>
<dbReference type="Pfam" id="PF03690">
    <property type="entry name" value="MYG1_exonuc"/>
    <property type="match status" value="1"/>
</dbReference>
<dbReference type="EMBL" id="QFQS01000015">
    <property type="protein sequence ID" value="PZQ94675.1"/>
    <property type="molecule type" value="Genomic_DNA"/>
</dbReference>
<dbReference type="AlphaFoldDB" id="A0A2W5S6N4"/>
<evidence type="ECO:0000313" key="3">
    <source>
        <dbReference type="Proteomes" id="UP000248975"/>
    </source>
</evidence>
<accession>A0A2W5S6N4</accession>
<dbReference type="PANTHER" id="PTHR11215">
    <property type="entry name" value="METAL DEPENDENT HYDROLASE - RELATED"/>
    <property type="match status" value="1"/>
</dbReference>
<protein>
    <recommendedName>
        <fullName evidence="4">Metal-dependent hydrolase</fullName>
    </recommendedName>
</protein>
<dbReference type="InterPro" id="IPR003226">
    <property type="entry name" value="MYG1_exonuclease"/>
</dbReference>
<dbReference type="GO" id="GO:0005737">
    <property type="term" value="C:cytoplasm"/>
    <property type="evidence" value="ECO:0007669"/>
    <property type="project" value="TreeGrafter"/>
</dbReference>
<proteinExistence type="inferred from homology"/>
<evidence type="ECO:0000256" key="1">
    <source>
        <dbReference type="ARBA" id="ARBA00010105"/>
    </source>
</evidence>